<keyword evidence="1" id="KW-0732">Signal</keyword>
<accession>A0A8S3U3G0</accession>
<sequence length="571" mass="65666">MMRKSLEVFIICLLFPLSWGHLCLIHPLQRGAMEITMSGSKTCFRHEPECGGQPPETPVHWFMGGKQMWIKWQQNYNHYDVGYPGYMDVAYAPLNSSNWKTIAYVADEYFYAQDHQRNYTAIVVLPNIECAHCVIRARYQSHKPGESIFYQCSDIVIKTTQAEPEQAKPNPPPQQDLDTQYGSILKKYNNLKRKHESSQYIDQHCLIGFSYDRLTPFDGFLMSVNLRTGKTREMEEFYINIALRQKQRNKRNQIKADNGDFVYDAISAINSNGNFVNLYHTGETADIVSDFVMEVDLKHPGDVIKRATIVNNLDFPISTVLPYAEDSYYTVTLADRVDKGQFQFILGKLTYTAIQQFSYKPIMWSEPESLYVNYQWAEYDSVRNRVYLLMGNENSPDRLQARIYTYDITEGNVSWVEVDVSDYTYMSFHVHKKTGRLFAVSPGLTYHFNPYWSLIEVDPSTGKSKNLKLIANVEQRGAMDITRSGSSTCFRHGAPCGGQAPETPGVTPYIGGQQMWIKIQQNFNHYEVGFPGYMDIAIAPLNSLDFQMLAFTPDYYVHAQDHQKNFTTIVV</sequence>
<protein>
    <submittedName>
        <fullName evidence="2">Uncharacterized protein</fullName>
    </submittedName>
</protein>
<evidence type="ECO:0000313" key="2">
    <source>
        <dbReference type="EMBL" id="CAG2240664.1"/>
    </source>
</evidence>
<evidence type="ECO:0000313" key="3">
    <source>
        <dbReference type="Proteomes" id="UP000683360"/>
    </source>
</evidence>
<feature type="signal peptide" evidence="1">
    <location>
        <begin position="1"/>
        <end position="20"/>
    </location>
</feature>
<reference evidence="2" key="1">
    <citation type="submission" date="2021-03" db="EMBL/GenBank/DDBJ databases">
        <authorList>
            <person name="Bekaert M."/>
        </authorList>
    </citation>
    <scope>NUCLEOTIDE SEQUENCE</scope>
</reference>
<dbReference type="EMBL" id="CAJPWZ010002569">
    <property type="protein sequence ID" value="CAG2240664.1"/>
    <property type="molecule type" value="Genomic_DNA"/>
</dbReference>
<organism evidence="2 3">
    <name type="scientific">Mytilus edulis</name>
    <name type="common">Blue mussel</name>
    <dbReference type="NCBI Taxonomy" id="6550"/>
    <lineage>
        <taxon>Eukaryota</taxon>
        <taxon>Metazoa</taxon>
        <taxon>Spiralia</taxon>
        <taxon>Lophotrochozoa</taxon>
        <taxon>Mollusca</taxon>
        <taxon>Bivalvia</taxon>
        <taxon>Autobranchia</taxon>
        <taxon>Pteriomorphia</taxon>
        <taxon>Mytilida</taxon>
        <taxon>Mytiloidea</taxon>
        <taxon>Mytilidae</taxon>
        <taxon>Mytilinae</taxon>
        <taxon>Mytilus</taxon>
    </lineage>
</organism>
<dbReference type="OrthoDB" id="10254111at2759"/>
<dbReference type="Proteomes" id="UP000683360">
    <property type="component" value="Unassembled WGS sequence"/>
</dbReference>
<feature type="chain" id="PRO_5035941100" evidence="1">
    <location>
        <begin position="21"/>
        <end position="571"/>
    </location>
</feature>
<gene>
    <name evidence="2" type="ORF">MEDL_52916</name>
</gene>
<name>A0A8S3U3G0_MYTED</name>
<dbReference type="PANTHER" id="PTHR37916:SF2">
    <property type="entry name" value="CHITIN-BINDING TYPE-4 DOMAIN-CONTAINING PROTEIN"/>
    <property type="match status" value="1"/>
</dbReference>
<keyword evidence="3" id="KW-1185">Reference proteome</keyword>
<proteinExistence type="predicted"/>
<evidence type="ECO:0000256" key="1">
    <source>
        <dbReference type="SAM" id="SignalP"/>
    </source>
</evidence>
<dbReference type="AlphaFoldDB" id="A0A8S3U3G0"/>
<comment type="caution">
    <text evidence="2">The sequence shown here is derived from an EMBL/GenBank/DDBJ whole genome shotgun (WGS) entry which is preliminary data.</text>
</comment>
<dbReference type="PANTHER" id="PTHR37916">
    <property type="entry name" value="CHITIN-BINDING TYPE-4 DOMAIN-CONTAINING PROTEIN"/>
    <property type="match status" value="1"/>
</dbReference>